<gene>
    <name evidence="1" type="ORF">A2625_07565</name>
</gene>
<dbReference type="EMBL" id="METM01000003">
    <property type="protein sequence ID" value="OGB90880.1"/>
    <property type="molecule type" value="Genomic_DNA"/>
</dbReference>
<protein>
    <submittedName>
        <fullName evidence="1">Uncharacterized protein</fullName>
    </submittedName>
</protein>
<comment type="caution">
    <text evidence="1">The sequence shown here is derived from an EMBL/GenBank/DDBJ whole genome shotgun (WGS) entry which is preliminary data.</text>
</comment>
<dbReference type="Proteomes" id="UP000178724">
    <property type="component" value="Unassembled WGS sequence"/>
</dbReference>
<sequence>MYKRVGCFKNKGERVAAPFAGYYFHHLINSIRVADQAEKLQAYKLSDIIEIRLVPIFKELLPLDHDNLEIWLVLALLYLMAGRDDEAIKVAHYAEKLLGQILAFEEKEIRKMAISSLKGLAKLVEITGEKN</sequence>
<dbReference type="AlphaFoldDB" id="A0A1F4Q4T4"/>
<name>A0A1F4Q4T4_UNCSA</name>
<reference evidence="1 2" key="1">
    <citation type="journal article" date="2016" name="Nat. Commun.">
        <title>Thousands of microbial genomes shed light on interconnected biogeochemical processes in an aquifer system.</title>
        <authorList>
            <person name="Anantharaman K."/>
            <person name="Brown C.T."/>
            <person name="Hug L.A."/>
            <person name="Sharon I."/>
            <person name="Castelle C.J."/>
            <person name="Probst A.J."/>
            <person name="Thomas B.C."/>
            <person name="Singh A."/>
            <person name="Wilkins M.J."/>
            <person name="Karaoz U."/>
            <person name="Brodie E.L."/>
            <person name="Williams K.H."/>
            <person name="Hubbard S.S."/>
            <person name="Banfield J.F."/>
        </authorList>
    </citation>
    <scope>NUCLEOTIDE SEQUENCE [LARGE SCALE GENOMIC DNA]</scope>
</reference>
<accession>A0A1F4Q4T4</accession>
<organism evidence="1 2">
    <name type="scientific">candidate division WOR-1 bacterium RIFCSPHIGHO2_01_FULL_53_15</name>
    <dbReference type="NCBI Taxonomy" id="1802564"/>
    <lineage>
        <taxon>Bacteria</taxon>
        <taxon>Bacillati</taxon>
        <taxon>Saganbacteria</taxon>
    </lineage>
</organism>
<dbReference type="SUPFAM" id="SSF48452">
    <property type="entry name" value="TPR-like"/>
    <property type="match status" value="1"/>
</dbReference>
<dbReference type="InterPro" id="IPR011990">
    <property type="entry name" value="TPR-like_helical_dom_sf"/>
</dbReference>
<proteinExistence type="predicted"/>
<evidence type="ECO:0000313" key="2">
    <source>
        <dbReference type="Proteomes" id="UP000178724"/>
    </source>
</evidence>
<evidence type="ECO:0000313" key="1">
    <source>
        <dbReference type="EMBL" id="OGB90880.1"/>
    </source>
</evidence>